<proteinExistence type="inferred from homology"/>
<dbReference type="InterPro" id="IPR036388">
    <property type="entry name" value="WH-like_DNA-bd_sf"/>
</dbReference>
<accession>A0ABW1URL2</accession>
<evidence type="ECO:0000259" key="6">
    <source>
        <dbReference type="Pfam" id="PF04542"/>
    </source>
</evidence>
<keyword evidence="5" id="KW-0804">Transcription</keyword>
<dbReference type="RefSeq" id="WP_164511149.1">
    <property type="nucleotide sequence ID" value="NZ_JBHSSM010000022.1"/>
</dbReference>
<dbReference type="InterPro" id="IPR007627">
    <property type="entry name" value="RNA_pol_sigma70_r2"/>
</dbReference>
<dbReference type="InterPro" id="IPR013325">
    <property type="entry name" value="RNA_pol_sigma_r2"/>
</dbReference>
<sequence length="176" mass="20704">MEEAELITRLRAQDEAALTELVVSYGGFINQVILHNLPNDFQRDFTEDIANRCFYQVWMHIGQYDADKGTFKNWLSAIVKHQTIDYQRGLKATTKAISLDKVIVPTPPVTEELDYDKLFASLSKTEQQVFMLFYREDYLPEEIAKKMRMRRLTVYKHLSRGRKKLQEEGVFHGYFN</sequence>
<dbReference type="NCBIfam" id="TIGR02937">
    <property type="entry name" value="sigma70-ECF"/>
    <property type="match status" value="1"/>
</dbReference>
<feature type="domain" description="RNA polymerase sigma factor 70 region 4 type 2" evidence="7">
    <location>
        <begin position="115"/>
        <end position="165"/>
    </location>
</feature>
<comment type="caution">
    <text evidence="8">The sequence shown here is derived from an EMBL/GenBank/DDBJ whole genome shotgun (WGS) entry which is preliminary data.</text>
</comment>
<dbReference type="SUPFAM" id="SSF88946">
    <property type="entry name" value="Sigma2 domain of RNA polymerase sigma factors"/>
    <property type="match status" value="1"/>
</dbReference>
<dbReference type="Proteomes" id="UP001596310">
    <property type="component" value="Unassembled WGS sequence"/>
</dbReference>
<evidence type="ECO:0000256" key="5">
    <source>
        <dbReference type="ARBA" id="ARBA00023163"/>
    </source>
</evidence>
<protein>
    <submittedName>
        <fullName evidence="8">Sigma-70 family RNA polymerase sigma factor</fullName>
    </submittedName>
</protein>
<dbReference type="Pfam" id="PF08281">
    <property type="entry name" value="Sigma70_r4_2"/>
    <property type="match status" value="1"/>
</dbReference>
<organism evidence="8 9">
    <name type="scientific">Lapidilactobacillus achengensis</name>
    <dbReference type="NCBI Taxonomy" id="2486000"/>
    <lineage>
        <taxon>Bacteria</taxon>
        <taxon>Bacillati</taxon>
        <taxon>Bacillota</taxon>
        <taxon>Bacilli</taxon>
        <taxon>Lactobacillales</taxon>
        <taxon>Lactobacillaceae</taxon>
        <taxon>Lapidilactobacillus</taxon>
    </lineage>
</organism>
<evidence type="ECO:0000259" key="7">
    <source>
        <dbReference type="Pfam" id="PF08281"/>
    </source>
</evidence>
<keyword evidence="9" id="KW-1185">Reference proteome</keyword>
<feature type="domain" description="RNA polymerase sigma-70 region 2" evidence="6">
    <location>
        <begin position="47"/>
        <end position="90"/>
    </location>
</feature>
<dbReference type="EMBL" id="JBHSSM010000022">
    <property type="protein sequence ID" value="MFC6315846.1"/>
    <property type="molecule type" value="Genomic_DNA"/>
</dbReference>
<gene>
    <name evidence="8" type="ORF">ACFQHW_09765</name>
</gene>
<dbReference type="Gene3D" id="1.10.1740.10">
    <property type="match status" value="1"/>
</dbReference>
<dbReference type="InterPro" id="IPR013249">
    <property type="entry name" value="RNA_pol_sigma70_r4_t2"/>
</dbReference>
<dbReference type="Pfam" id="PF04542">
    <property type="entry name" value="Sigma70_r2"/>
    <property type="match status" value="1"/>
</dbReference>
<evidence type="ECO:0000313" key="9">
    <source>
        <dbReference type="Proteomes" id="UP001596310"/>
    </source>
</evidence>
<dbReference type="InterPro" id="IPR014284">
    <property type="entry name" value="RNA_pol_sigma-70_dom"/>
</dbReference>
<keyword evidence="3" id="KW-0731">Sigma factor</keyword>
<evidence type="ECO:0000256" key="4">
    <source>
        <dbReference type="ARBA" id="ARBA00023125"/>
    </source>
</evidence>
<keyword evidence="2" id="KW-0805">Transcription regulation</keyword>
<dbReference type="InterPro" id="IPR039425">
    <property type="entry name" value="RNA_pol_sigma-70-like"/>
</dbReference>
<name>A0ABW1URL2_9LACO</name>
<evidence type="ECO:0000256" key="2">
    <source>
        <dbReference type="ARBA" id="ARBA00023015"/>
    </source>
</evidence>
<dbReference type="PANTHER" id="PTHR43133">
    <property type="entry name" value="RNA POLYMERASE ECF-TYPE SIGMA FACTO"/>
    <property type="match status" value="1"/>
</dbReference>
<dbReference type="PANTHER" id="PTHR43133:SF8">
    <property type="entry name" value="RNA POLYMERASE SIGMA FACTOR HI_1459-RELATED"/>
    <property type="match status" value="1"/>
</dbReference>
<dbReference type="SUPFAM" id="SSF88659">
    <property type="entry name" value="Sigma3 and sigma4 domains of RNA polymerase sigma factors"/>
    <property type="match status" value="1"/>
</dbReference>
<evidence type="ECO:0000313" key="8">
    <source>
        <dbReference type="EMBL" id="MFC6315846.1"/>
    </source>
</evidence>
<evidence type="ECO:0000256" key="1">
    <source>
        <dbReference type="ARBA" id="ARBA00010641"/>
    </source>
</evidence>
<comment type="similarity">
    <text evidence="1">Belongs to the sigma-70 factor family. ECF subfamily.</text>
</comment>
<evidence type="ECO:0000256" key="3">
    <source>
        <dbReference type="ARBA" id="ARBA00023082"/>
    </source>
</evidence>
<dbReference type="InterPro" id="IPR013324">
    <property type="entry name" value="RNA_pol_sigma_r3/r4-like"/>
</dbReference>
<reference evidence="9" key="1">
    <citation type="journal article" date="2019" name="Int. J. Syst. Evol. Microbiol.">
        <title>The Global Catalogue of Microorganisms (GCM) 10K type strain sequencing project: providing services to taxonomists for standard genome sequencing and annotation.</title>
        <authorList>
            <consortium name="The Broad Institute Genomics Platform"/>
            <consortium name="The Broad Institute Genome Sequencing Center for Infectious Disease"/>
            <person name="Wu L."/>
            <person name="Ma J."/>
        </authorList>
    </citation>
    <scope>NUCLEOTIDE SEQUENCE [LARGE SCALE GENOMIC DNA]</scope>
    <source>
        <strain evidence="9">CCM 8897</strain>
    </source>
</reference>
<dbReference type="Gene3D" id="1.10.10.10">
    <property type="entry name" value="Winged helix-like DNA-binding domain superfamily/Winged helix DNA-binding domain"/>
    <property type="match status" value="1"/>
</dbReference>
<keyword evidence="4" id="KW-0238">DNA-binding</keyword>